<keyword evidence="1" id="KW-1133">Transmembrane helix</keyword>
<evidence type="ECO:0000313" key="2">
    <source>
        <dbReference type="EMBL" id="PWK26744.1"/>
    </source>
</evidence>
<accession>A0A316EU68</accession>
<sequence>METNTLPLEKELEPIFTKQLPSFPDNIKDLFVKIAPFLAIISVVFGVLGAGLGTLLSPFAWFAGNFSYGIGMIFLIVMVVLQALAIPSLFNLKKDGWRYMYYAQFISAIYNLCMGNWFSGLIGAFIGFWILFQIREKYS</sequence>
<evidence type="ECO:0000256" key="1">
    <source>
        <dbReference type="SAM" id="Phobius"/>
    </source>
</evidence>
<name>A0A316EU68_9BACT</name>
<dbReference type="EMBL" id="QGGO01000010">
    <property type="protein sequence ID" value="PWK26744.1"/>
    <property type="molecule type" value="Genomic_DNA"/>
</dbReference>
<proteinExistence type="predicted"/>
<keyword evidence="1" id="KW-0812">Transmembrane</keyword>
<feature type="transmembrane region" description="Helical" evidence="1">
    <location>
        <begin position="34"/>
        <end position="56"/>
    </location>
</feature>
<organism evidence="2 3">
    <name type="scientific">Arcicella aurantiaca</name>
    <dbReference type="NCBI Taxonomy" id="591202"/>
    <lineage>
        <taxon>Bacteria</taxon>
        <taxon>Pseudomonadati</taxon>
        <taxon>Bacteroidota</taxon>
        <taxon>Cytophagia</taxon>
        <taxon>Cytophagales</taxon>
        <taxon>Flectobacillaceae</taxon>
        <taxon>Arcicella</taxon>
    </lineage>
</organism>
<comment type="caution">
    <text evidence="2">The sequence shown here is derived from an EMBL/GenBank/DDBJ whole genome shotgun (WGS) entry which is preliminary data.</text>
</comment>
<dbReference type="RefSeq" id="WP_109742988.1">
    <property type="nucleotide sequence ID" value="NZ_QGGO01000010.1"/>
</dbReference>
<protein>
    <recommendedName>
        <fullName evidence="4">Chromate transporter</fullName>
    </recommendedName>
</protein>
<dbReference type="AlphaFoldDB" id="A0A316EU68"/>
<keyword evidence="1" id="KW-0472">Membrane</keyword>
<evidence type="ECO:0008006" key="4">
    <source>
        <dbReference type="Google" id="ProtNLM"/>
    </source>
</evidence>
<keyword evidence="3" id="KW-1185">Reference proteome</keyword>
<feature type="transmembrane region" description="Helical" evidence="1">
    <location>
        <begin position="109"/>
        <end position="132"/>
    </location>
</feature>
<gene>
    <name evidence="2" type="ORF">LV89_02253</name>
</gene>
<dbReference type="OrthoDB" id="964076at2"/>
<dbReference type="Proteomes" id="UP000245489">
    <property type="component" value="Unassembled WGS sequence"/>
</dbReference>
<feature type="transmembrane region" description="Helical" evidence="1">
    <location>
        <begin position="68"/>
        <end position="89"/>
    </location>
</feature>
<evidence type="ECO:0000313" key="3">
    <source>
        <dbReference type="Proteomes" id="UP000245489"/>
    </source>
</evidence>
<reference evidence="2 3" key="1">
    <citation type="submission" date="2018-05" db="EMBL/GenBank/DDBJ databases">
        <title>Genomic Encyclopedia of Archaeal and Bacterial Type Strains, Phase II (KMG-II): from individual species to whole genera.</title>
        <authorList>
            <person name="Goeker M."/>
        </authorList>
    </citation>
    <scope>NUCLEOTIDE SEQUENCE [LARGE SCALE GENOMIC DNA]</scope>
    <source>
        <strain evidence="2 3">DSM 22214</strain>
    </source>
</reference>